<reference evidence="1 2" key="1">
    <citation type="submission" date="2016-11" db="EMBL/GenBank/DDBJ databases">
        <authorList>
            <person name="Jaros S."/>
            <person name="Januszkiewicz K."/>
            <person name="Wedrychowicz H."/>
        </authorList>
    </citation>
    <scope>NUCLEOTIDE SEQUENCE [LARGE SCALE GENOMIC DNA]</scope>
    <source>
        <strain evidence="1 2">HD4</strain>
    </source>
</reference>
<evidence type="ECO:0000313" key="1">
    <source>
        <dbReference type="EMBL" id="SHK24974.1"/>
    </source>
</evidence>
<evidence type="ECO:0000313" key="2">
    <source>
        <dbReference type="Proteomes" id="UP000184263"/>
    </source>
</evidence>
<dbReference type="EMBL" id="FRBC01000001">
    <property type="protein sequence ID" value="SHK24974.1"/>
    <property type="molecule type" value="Genomic_DNA"/>
</dbReference>
<protein>
    <submittedName>
        <fullName evidence="1">Uncharacterized protein</fullName>
    </submittedName>
</protein>
<accession>A0A1M6QXP8</accession>
<sequence>MKNIVYFTDASFISPKKNLPMAFIDLYTMMIH</sequence>
<proteinExistence type="predicted"/>
<organism evidence="1 2">
    <name type="scientific">Selenomonas ruminantium</name>
    <dbReference type="NCBI Taxonomy" id="971"/>
    <lineage>
        <taxon>Bacteria</taxon>
        <taxon>Bacillati</taxon>
        <taxon>Bacillota</taxon>
        <taxon>Negativicutes</taxon>
        <taxon>Selenomonadales</taxon>
        <taxon>Selenomonadaceae</taxon>
        <taxon>Selenomonas</taxon>
    </lineage>
</organism>
<dbReference type="AlphaFoldDB" id="A0A1M6QXP8"/>
<dbReference type="Proteomes" id="UP000184263">
    <property type="component" value="Unassembled WGS sequence"/>
</dbReference>
<name>A0A1M6QXP8_SELRU</name>
<gene>
    <name evidence="1" type="ORF">SAMN05216582_10140</name>
</gene>